<reference evidence="1" key="1">
    <citation type="submission" date="2021-02" db="EMBL/GenBank/DDBJ databases">
        <authorList>
            <person name="Cremers G."/>
            <person name="Picone N."/>
        </authorList>
    </citation>
    <scope>NUCLEOTIDE SEQUENCE</scope>
    <source>
        <strain evidence="1">PQ17</strain>
    </source>
</reference>
<dbReference type="AlphaFoldDB" id="A0A8J2BLH5"/>
<dbReference type="Proteomes" id="UP000663859">
    <property type="component" value="Unassembled WGS sequence"/>
</dbReference>
<protein>
    <recommendedName>
        <fullName evidence="3">Transposase</fullName>
    </recommendedName>
</protein>
<name>A0A8J2BLH5_9BACT</name>
<proteinExistence type="predicted"/>
<accession>A0A8J2BLH5</accession>
<dbReference type="EMBL" id="CAJNOB010000012">
    <property type="protein sequence ID" value="CAF0696253.1"/>
    <property type="molecule type" value="Genomic_DNA"/>
</dbReference>
<gene>
    <name evidence="1" type="ORF">MPNT_20166</name>
</gene>
<evidence type="ECO:0008006" key="3">
    <source>
        <dbReference type="Google" id="ProtNLM"/>
    </source>
</evidence>
<dbReference type="InterPro" id="IPR036515">
    <property type="entry name" value="Transposase_17_sf"/>
</dbReference>
<dbReference type="GO" id="GO:0004803">
    <property type="term" value="F:transposase activity"/>
    <property type="evidence" value="ECO:0007669"/>
    <property type="project" value="InterPro"/>
</dbReference>
<comment type="caution">
    <text evidence="1">The sequence shown here is derived from an EMBL/GenBank/DDBJ whole genome shotgun (WGS) entry which is preliminary data.</text>
</comment>
<dbReference type="SUPFAM" id="SSF143422">
    <property type="entry name" value="Transposase IS200-like"/>
    <property type="match status" value="1"/>
</dbReference>
<sequence length="114" mass="13279">MPDHVPLFVRGHPTVVPYQIAALSEALSAHHLWREFPRLRRLLEPLDVLLPWFNCPERFRGDDPMLSRERKQKLTRSDKIAKHPLVARLETVIALRKTWARFARVGNVLIATAR</sequence>
<keyword evidence="2" id="KW-1185">Reference proteome</keyword>
<organism evidence="1 2">
    <name type="scientific">Candidatus Methylacidithermus pantelleriae</name>
    <dbReference type="NCBI Taxonomy" id="2744239"/>
    <lineage>
        <taxon>Bacteria</taxon>
        <taxon>Pseudomonadati</taxon>
        <taxon>Verrucomicrobiota</taxon>
        <taxon>Methylacidiphilae</taxon>
        <taxon>Methylacidiphilales</taxon>
        <taxon>Methylacidiphilaceae</taxon>
        <taxon>Candidatus Methylacidithermus</taxon>
    </lineage>
</organism>
<evidence type="ECO:0000313" key="2">
    <source>
        <dbReference type="Proteomes" id="UP000663859"/>
    </source>
</evidence>
<evidence type="ECO:0000313" key="1">
    <source>
        <dbReference type="EMBL" id="CAF0696253.1"/>
    </source>
</evidence>
<dbReference type="GO" id="GO:0003677">
    <property type="term" value="F:DNA binding"/>
    <property type="evidence" value="ECO:0007669"/>
    <property type="project" value="InterPro"/>
</dbReference>
<dbReference type="GO" id="GO:0006313">
    <property type="term" value="P:DNA transposition"/>
    <property type="evidence" value="ECO:0007669"/>
    <property type="project" value="InterPro"/>
</dbReference>